<name>A0AAE1SR92_9SOLA</name>
<keyword evidence="1" id="KW-0812">Transmembrane</keyword>
<keyword evidence="1" id="KW-0472">Membrane</keyword>
<dbReference type="AlphaFoldDB" id="A0AAE1SR92"/>
<dbReference type="EMBL" id="JAVYJV010000003">
    <property type="protein sequence ID" value="KAK4374622.1"/>
    <property type="molecule type" value="Genomic_DNA"/>
</dbReference>
<dbReference type="Proteomes" id="UP001291623">
    <property type="component" value="Unassembled WGS sequence"/>
</dbReference>
<gene>
    <name evidence="2" type="ORF">RND71_005299</name>
</gene>
<comment type="caution">
    <text evidence="2">The sequence shown here is derived from an EMBL/GenBank/DDBJ whole genome shotgun (WGS) entry which is preliminary data.</text>
</comment>
<proteinExistence type="predicted"/>
<accession>A0AAE1SR92</accession>
<keyword evidence="3" id="KW-1185">Reference proteome</keyword>
<organism evidence="2 3">
    <name type="scientific">Anisodus tanguticus</name>
    <dbReference type="NCBI Taxonomy" id="243964"/>
    <lineage>
        <taxon>Eukaryota</taxon>
        <taxon>Viridiplantae</taxon>
        <taxon>Streptophyta</taxon>
        <taxon>Embryophyta</taxon>
        <taxon>Tracheophyta</taxon>
        <taxon>Spermatophyta</taxon>
        <taxon>Magnoliopsida</taxon>
        <taxon>eudicotyledons</taxon>
        <taxon>Gunneridae</taxon>
        <taxon>Pentapetalae</taxon>
        <taxon>asterids</taxon>
        <taxon>lamiids</taxon>
        <taxon>Solanales</taxon>
        <taxon>Solanaceae</taxon>
        <taxon>Solanoideae</taxon>
        <taxon>Hyoscyameae</taxon>
        <taxon>Anisodus</taxon>
    </lineage>
</organism>
<protein>
    <submittedName>
        <fullName evidence="2">Uncharacterized protein</fullName>
    </submittedName>
</protein>
<feature type="transmembrane region" description="Helical" evidence="1">
    <location>
        <begin position="26"/>
        <end position="46"/>
    </location>
</feature>
<sequence>MQPGAAWEEVKFINTSAELWQWNSPIPYLYCALGFFCAAIAFALFYRFQNLQSSTSVPESLVEIDEEIEKRHQICALDVEPKIVLVFYGNDKLPLYLAKPTLSLTSNASQLV</sequence>
<evidence type="ECO:0000313" key="3">
    <source>
        <dbReference type="Proteomes" id="UP001291623"/>
    </source>
</evidence>
<reference evidence="2" key="1">
    <citation type="submission" date="2023-12" db="EMBL/GenBank/DDBJ databases">
        <title>Genome assembly of Anisodus tanguticus.</title>
        <authorList>
            <person name="Wang Y.-J."/>
        </authorList>
    </citation>
    <scope>NUCLEOTIDE SEQUENCE</scope>
    <source>
        <strain evidence="2">KB-2021</strain>
        <tissue evidence="2">Leaf</tissue>
    </source>
</reference>
<keyword evidence="1" id="KW-1133">Transmembrane helix</keyword>
<evidence type="ECO:0000313" key="2">
    <source>
        <dbReference type="EMBL" id="KAK4374622.1"/>
    </source>
</evidence>
<evidence type="ECO:0000256" key="1">
    <source>
        <dbReference type="SAM" id="Phobius"/>
    </source>
</evidence>